<dbReference type="Gene3D" id="1.20.1440.110">
    <property type="entry name" value="acylaminoacyl peptidase"/>
    <property type="match status" value="1"/>
</dbReference>
<dbReference type="OrthoDB" id="249703at2759"/>
<reference evidence="3 4" key="1">
    <citation type="journal article" date="2017" name="Biotechnol. Biofuels">
        <title>Differential beta-glucosidase expression as a function of carbon source availability in Talaromyces amestolkiae: a genomic and proteomic approach.</title>
        <authorList>
            <person name="de Eugenio L.I."/>
            <person name="Mendez-Liter J.A."/>
            <person name="Nieto-Dominguez M."/>
            <person name="Alonso L."/>
            <person name="Gil-Munoz J."/>
            <person name="Barriuso J."/>
            <person name="Prieto A."/>
            <person name="Martinez M.J."/>
        </authorList>
    </citation>
    <scope>NUCLEOTIDE SEQUENCE [LARGE SCALE GENOMIC DNA]</scope>
    <source>
        <strain evidence="3 4">CIB</strain>
    </source>
</reference>
<feature type="domain" description="AB hydrolase-1" evidence="2">
    <location>
        <begin position="181"/>
        <end position="318"/>
    </location>
</feature>
<dbReference type="Proteomes" id="UP000249363">
    <property type="component" value="Unassembled WGS sequence"/>
</dbReference>
<name>A0A364KRH3_TALAM</name>
<evidence type="ECO:0000256" key="1">
    <source>
        <dbReference type="ARBA" id="ARBA00038115"/>
    </source>
</evidence>
<dbReference type="Pfam" id="PF12697">
    <property type="entry name" value="Abhydrolase_6"/>
    <property type="match status" value="1"/>
</dbReference>
<evidence type="ECO:0000313" key="3">
    <source>
        <dbReference type="EMBL" id="RAO66143.1"/>
    </source>
</evidence>
<protein>
    <recommendedName>
        <fullName evidence="2">AB hydrolase-1 domain-containing protein</fullName>
    </recommendedName>
</protein>
<dbReference type="RefSeq" id="XP_040730660.1">
    <property type="nucleotide sequence ID" value="XM_040874270.1"/>
</dbReference>
<dbReference type="SUPFAM" id="SSF53474">
    <property type="entry name" value="alpha/beta-Hydrolases"/>
    <property type="match status" value="1"/>
</dbReference>
<comment type="similarity">
    <text evidence="1">Belongs to the AB hydrolase superfamily. FUS2 hydrolase family.</text>
</comment>
<dbReference type="PANTHER" id="PTHR22946">
    <property type="entry name" value="DIENELACTONE HYDROLASE DOMAIN-CONTAINING PROTEIN-RELATED"/>
    <property type="match status" value="1"/>
</dbReference>
<evidence type="ECO:0000259" key="2">
    <source>
        <dbReference type="Pfam" id="PF12697"/>
    </source>
</evidence>
<keyword evidence="4" id="KW-1185">Reference proteome</keyword>
<dbReference type="InterPro" id="IPR000073">
    <property type="entry name" value="AB_hydrolase_1"/>
</dbReference>
<sequence>MANATRGEDYSTQRLRQRYYFHDSNMDLFLVGALGWGPAGGLSIGEAYHVASQITDGDADSWSQAFENQGIAQSRQADEWLRRGAVRSAGEMRLKAFVCYRMAWQFVAPGERFIALYCAHEKLFDQAMTELGLPVTRFAVNYGGGNLPGHFFQAADPTTPTVLVIGGADTCHEDRFLSQGRYLLERGYSVALVDLPGQGRVQEQGLHWEPAAEKPIAAVIDELINSFGVEPRKLALLGMSLGGYFACRAAAHEPRLVAVIATTPLTCPLELFLSVGKRAAEATISQAEEKNMEVIMWKAGVSGLSELTQRWEGMVAEPGKVQVPFLSILGEQEGQVWKEQAWAWHETIPSSKKSFVTLDAQSGADIHCQGSNPLRLTQEIDAWLREVL</sequence>
<dbReference type="AlphaFoldDB" id="A0A364KRH3"/>
<comment type="caution">
    <text evidence="3">The sequence shown here is derived from an EMBL/GenBank/DDBJ whole genome shotgun (WGS) entry which is preliminary data.</text>
</comment>
<proteinExistence type="inferred from homology"/>
<evidence type="ECO:0000313" key="4">
    <source>
        <dbReference type="Proteomes" id="UP000249363"/>
    </source>
</evidence>
<organism evidence="3 4">
    <name type="scientific">Talaromyces amestolkiae</name>
    <dbReference type="NCBI Taxonomy" id="1196081"/>
    <lineage>
        <taxon>Eukaryota</taxon>
        <taxon>Fungi</taxon>
        <taxon>Dikarya</taxon>
        <taxon>Ascomycota</taxon>
        <taxon>Pezizomycotina</taxon>
        <taxon>Eurotiomycetes</taxon>
        <taxon>Eurotiomycetidae</taxon>
        <taxon>Eurotiales</taxon>
        <taxon>Trichocomaceae</taxon>
        <taxon>Talaromyces</taxon>
        <taxon>Talaromyces sect. Talaromyces</taxon>
    </lineage>
</organism>
<dbReference type="InterPro" id="IPR050261">
    <property type="entry name" value="FrsA_esterase"/>
</dbReference>
<gene>
    <name evidence="3" type="ORF">BHQ10_002155</name>
</gene>
<dbReference type="GeneID" id="63791372"/>
<dbReference type="Gene3D" id="3.40.50.1820">
    <property type="entry name" value="alpha/beta hydrolase"/>
    <property type="match status" value="1"/>
</dbReference>
<dbReference type="InterPro" id="IPR029058">
    <property type="entry name" value="AB_hydrolase_fold"/>
</dbReference>
<accession>A0A364KRH3</accession>
<dbReference type="EMBL" id="MIKG01000003">
    <property type="protein sequence ID" value="RAO66143.1"/>
    <property type="molecule type" value="Genomic_DNA"/>
</dbReference>
<dbReference type="PANTHER" id="PTHR22946:SF12">
    <property type="entry name" value="CONIDIAL PIGMENT BIOSYNTHESIS PROTEIN AYG1 (AFU_ORTHOLOGUE AFUA_2G17550)"/>
    <property type="match status" value="1"/>
</dbReference>